<gene>
    <name evidence="1" type="ORF">BLGHR1_13132</name>
</gene>
<dbReference type="EMBL" id="UNSH01000042">
    <property type="protein sequence ID" value="SZF02353.1"/>
    <property type="molecule type" value="Genomic_DNA"/>
</dbReference>
<protein>
    <submittedName>
        <fullName evidence="1">Uncharacterized protein</fullName>
    </submittedName>
</protein>
<dbReference type="Proteomes" id="UP000275772">
    <property type="component" value="Unassembled WGS sequence"/>
</dbReference>
<evidence type="ECO:0000313" key="2">
    <source>
        <dbReference type="Proteomes" id="UP000275772"/>
    </source>
</evidence>
<sequence>MESPTSEASFDSQVIRELRSSKTPSKFYQLHDVIKNSDDASENLYVVEEVTVLFLSNNAPRANILTQTKSNRKLRLQGRIVVDNDQEDHLIVYQDGSTLNGEWIIHEGDFSSFSIAFPNTLWVPTPLGHLEVRTSREYHEIFTEMMHAIGIFYVALFHYEEYGSKDGYNIDYNHMTAILNFYTVRVDGRGLFFKNAIDIAIKYSTFMLNEYSKEKAKGFLLGNHMFFNWLRDGCKLHHGIPVARTECIDMSPDQFRNYFKKARLRLKREYNTPENPISQPIHEINDSPLTPLITPATPSILSLNKPFHGRYESPQFPNGIQIDSSIPEKIAALICHAVASGRQQLSKLTISKIASALHRDYSVCYRNVCLELVIIYRSSILSFLPNNPPWCTSELYHELSSSKYSSAISSSHHFYQKMQESVRDYVSGAKILIHRENKFPTSSQISGTVDTIKTLPNTSSSVPMSFEKSIYTSNIKTQQPFPKSEASLLPPLPNRDPSIISLGTSAPDEQPKKKFGILRASYGSLGIYD</sequence>
<reference evidence="1 2" key="1">
    <citation type="submission" date="2017-11" db="EMBL/GenBank/DDBJ databases">
        <authorList>
            <person name="Kracher B."/>
        </authorList>
    </citation>
    <scope>NUCLEOTIDE SEQUENCE [LARGE SCALE GENOMIC DNA]</scope>
    <source>
        <strain evidence="1 2">RACE1</strain>
    </source>
</reference>
<dbReference type="VEuPathDB" id="FungiDB:BLGHR1_13132"/>
<dbReference type="AlphaFoldDB" id="A0A383UPV0"/>
<proteinExistence type="predicted"/>
<name>A0A383UPV0_BLUHO</name>
<organism evidence="1 2">
    <name type="scientific">Blumeria hordei</name>
    <name type="common">Barley powdery mildew</name>
    <name type="synonym">Blumeria graminis f. sp. hordei</name>
    <dbReference type="NCBI Taxonomy" id="2867405"/>
    <lineage>
        <taxon>Eukaryota</taxon>
        <taxon>Fungi</taxon>
        <taxon>Dikarya</taxon>
        <taxon>Ascomycota</taxon>
        <taxon>Pezizomycotina</taxon>
        <taxon>Leotiomycetes</taxon>
        <taxon>Erysiphales</taxon>
        <taxon>Erysiphaceae</taxon>
        <taxon>Blumeria</taxon>
    </lineage>
</organism>
<accession>A0A383UPV0</accession>
<evidence type="ECO:0000313" key="1">
    <source>
        <dbReference type="EMBL" id="SZF02353.1"/>
    </source>
</evidence>